<dbReference type="Pfam" id="PF00557">
    <property type="entry name" value="Peptidase_M24"/>
    <property type="match status" value="1"/>
</dbReference>
<dbReference type="Pfam" id="PF01321">
    <property type="entry name" value="Creatinase_N"/>
    <property type="match status" value="1"/>
</dbReference>
<dbReference type="SUPFAM" id="SSF53092">
    <property type="entry name" value="Creatinase/prolidase N-terminal domain"/>
    <property type="match status" value="1"/>
</dbReference>
<evidence type="ECO:0000259" key="1">
    <source>
        <dbReference type="Pfam" id="PF00557"/>
    </source>
</evidence>
<accession>A0ABS2R5D2</accession>
<dbReference type="GO" id="GO:0004177">
    <property type="term" value="F:aminopeptidase activity"/>
    <property type="evidence" value="ECO:0007669"/>
    <property type="project" value="UniProtKB-KW"/>
</dbReference>
<keyword evidence="3" id="KW-0645">Protease</keyword>
<proteinExistence type="predicted"/>
<feature type="domain" description="Peptidase M24" evidence="1">
    <location>
        <begin position="145"/>
        <end position="349"/>
    </location>
</feature>
<dbReference type="InterPro" id="IPR029149">
    <property type="entry name" value="Creatin/AminoP/Spt16_N"/>
</dbReference>
<dbReference type="Gene3D" id="3.40.350.10">
    <property type="entry name" value="Creatinase/prolidase N-terminal domain"/>
    <property type="match status" value="1"/>
</dbReference>
<dbReference type="CDD" id="cd01092">
    <property type="entry name" value="APP-like"/>
    <property type="match status" value="1"/>
</dbReference>
<name>A0ABS2R5D2_9BACI</name>
<dbReference type="RefSeq" id="WP_077113537.1">
    <property type="nucleotide sequence ID" value="NZ_JAFBFH010000010.1"/>
</dbReference>
<keyword evidence="4" id="KW-1185">Reference proteome</keyword>
<dbReference type="InterPro" id="IPR000994">
    <property type="entry name" value="Pept_M24"/>
</dbReference>
<dbReference type="EMBL" id="JAFBFH010000010">
    <property type="protein sequence ID" value="MBM7714831.1"/>
    <property type="molecule type" value="Genomic_DNA"/>
</dbReference>
<sequence>MNEFQKRIEQFAKRMKQEHIDASILFDQSHIRYFSGFIVNQVTESVLIIESDGTVSYLVPRLDFYRAERDCWIEKIESFLEDTPDYLAPLRKIVNKNWQKIGIEQNIITVRHLSYIKDICKGNLTSVDLLLEDQMKIKSEWEIANLRQAANIASLTMDETKRYISENTGVTEREASGYAKYIMNKNGAENVSFEPFIMSGLDAALPRRISTNKVLTEGELILFDMGCIYNGYCSDITRTFSLGQVSDKQKEVFEIALEAQKKAVKAIKPGEHVQTIDAIARDYITEHGYGEYFPHLTGHGLGMAVHEYPILDQGEKSILQKNMIVTIEPGVYMPGVGAARMEDMILVTDSGYEYLTTSSRVLLLK</sequence>
<gene>
    <name evidence="3" type="ORF">JOC94_001803</name>
</gene>
<reference evidence="3 4" key="1">
    <citation type="submission" date="2021-01" db="EMBL/GenBank/DDBJ databases">
        <title>Genomic Encyclopedia of Type Strains, Phase IV (KMG-IV): sequencing the most valuable type-strain genomes for metagenomic binning, comparative biology and taxonomic classification.</title>
        <authorList>
            <person name="Goeker M."/>
        </authorList>
    </citation>
    <scope>NUCLEOTIDE SEQUENCE [LARGE SCALE GENOMIC DNA]</scope>
    <source>
        <strain evidence="3 4">DSM 105453</strain>
    </source>
</reference>
<dbReference type="SUPFAM" id="SSF55920">
    <property type="entry name" value="Creatinase/aminopeptidase"/>
    <property type="match status" value="1"/>
</dbReference>
<keyword evidence="3" id="KW-0378">Hydrolase</keyword>
<dbReference type="InterPro" id="IPR036005">
    <property type="entry name" value="Creatinase/aminopeptidase-like"/>
</dbReference>
<dbReference type="PANTHER" id="PTHR46112">
    <property type="entry name" value="AMINOPEPTIDASE"/>
    <property type="match status" value="1"/>
</dbReference>
<evidence type="ECO:0000313" key="3">
    <source>
        <dbReference type="EMBL" id="MBM7714831.1"/>
    </source>
</evidence>
<comment type="caution">
    <text evidence="3">The sequence shown here is derived from an EMBL/GenBank/DDBJ whole genome shotgun (WGS) entry which is preliminary data.</text>
</comment>
<protein>
    <submittedName>
        <fullName evidence="3">Xaa-Pro aminopeptidase</fullName>
    </submittedName>
</protein>
<dbReference type="InterPro" id="IPR000587">
    <property type="entry name" value="Creatinase_N"/>
</dbReference>
<dbReference type="PANTHER" id="PTHR46112:SF2">
    <property type="entry name" value="XAA-PRO AMINOPEPTIDASE P-RELATED"/>
    <property type="match status" value="1"/>
</dbReference>
<dbReference type="Proteomes" id="UP000823485">
    <property type="component" value="Unassembled WGS sequence"/>
</dbReference>
<evidence type="ECO:0000259" key="2">
    <source>
        <dbReference type="Pfam" id="PF01321"/>
    </source>
</evidence>
<dbReference type="InterPro" id="IPR050659">
    <property type="entry name" value="Peptidase_M24B"/>
</dbReference>
<keyword evidence="3" id="KW-0031">Aminopeptidase</keyword>
<feature type="domain" description="Creatinase N-terminal" evidence="2">
    <location>
        <begin position="7"/>
        <end position="132"/>
    </location>
</feature>
<evidence type="ECO:0000313" key="4">
    <source>
        <dbReference type="Proteomes" id="UP000823485"/>
    </source>
</evidence>
<dbReference type="Gene3D" id="3.90.230.10">
    <property type="entry name" value="Creatinase/methionine aminopeptidase superfamily"/>
    <property type="match status" value="1"/>
</dbReference>
<organism evidence="3 4">
    <name type="scientific">Siminovitchia thermophila</name>
    <dbReference type="NCBI Taxonomy" id="1245522"/>
    <lineage>
        <taxon>Bacteria</taxon>
        <taxon>Bacillati</taxon>
        <taxon>Bacillota</taxon>
        <taxon>Bacilli</taxon>
        <taxon>Bacillales</taxon>
        <taxon>Bacillaceae</taxon>
        <taxon>Siminovitchia</taxon>
    </lineage>
</organism>